<proteinExistence type="predicted"/>
<sequence>MGQIIGKVSGKQWRENQLRRISDEIFDRIRSPFGTANVTFQELYIAVLLVYNDINKISFGAYIDPPSKEQIKAEIEKFDINHDGELSREEFARFISQVTRETILTAGRRLLITMVIAPTIASLSKKRAEGVPGVGKLVQKTPHPIYASFVTFSVLLFQRALQT</sequence>
<dbReference type="Proteomes" id="UP001454036">
    <property type="component" value="Unassembled WGS sequence"/>
</dbReference>
<keyword evidence="4" id="KW-1185">Reference proteome</keyword>
<dbReference type="GO" id="GO:0005509">
    <property type="term" value="F:calcium ion binding"/>
    <property type="evidence" value="ECO:0007669"/>
    <property type="project" value="InterPro"/>
</dbReference>
<keyword evidence="1" id="KW-0106">Calcium</keyword>
<reference evidence="3 4" key="1">
    <citation type="submission" date="2024-01" db="EMBL/GenBank/DDBJ databases">
        <title>The complete chloroplast genome sequence of Lithospermum erythrorhizon: insights into the phylogenetic relationship among Boraginaceae species and the maternal lineages of purple gromwells.</title>
        <authorList>
            <person name="Okada T."/>
            <person name="Watanabe K."/>
        </authorList>
    </citation>
    <scope>NUCLEOTIDE SEQUENCE [LARGE SCALE GENOMIC DNA]</scope>
</reference>
<dbReference type="EMBL" id="BAABME010005651">
    <property type="protein sequence ID" value="GAA0166221.1"/>
    <property type="molecule type" value="Genomic_DNA"/>
</dbReference>
<evidence type="ECO:0000259" key="2">
    <source>
        <dbReference type="PROSITE" id="PS50222"/>
    </source>
</evidence>
<dbReference type="InterPro" id="IPR002048">
    <property type="entry name" value="EF_hand_dom"/>
</dbReference>
<dbReference type="InterPro" id="IPR018247">
    <property type="entry name" value="EF_Hand_1_Ca_BS"/>
</dbReference>
<dbReference type="SUPFAM" id="SSF47473">
    <property type="entry name" value="EF-hand"/>
    <property type="match status" value="1"/>
</dbReference>
<evidence type="ECO:0000313" key="3">
    <source>
        <dbReference type="EMBL" id="GAA0166221.1"/>
    </source>
</evidence>
<dbReference type="PANTHER" id="PTHR37754">
    <property type="entry name" value="CALCIUM ION-BINDING PROTEIN"/>
    <property type="match status" value="1"/>
</dbReference>
<gene>
    <name evidence="3" type="ORF">LIER_21426</name>
</gene>
<organism evidence="3 4">
    <name type="scientific">Lithospermum erythrorhizon</name>
    <name type="common">Purple gromwell</name>
    <name type="synonym">Lithospermum officinale var. erythrorhizon</name>
    <dbReference type="NCBI Taxonomy" id="34254"/>
    <lineage>
        <taxon>Eukaryota</taxon>
        <taxon>Viridiplantae</taxon>
        <taxon>Streptophyta</taxon>
        <taxon>Embryophyta</taxon>
        <taxon>Tracheophyta</taxon>
        <taxon>Spermatophyta</taxon>
        <taxon>Magnoliopsida</taxon>
        <taxon>eudicotyledons</taxon>
        <taxon>Gunneridae</taxon>
        <taxon>Pentapetalae</taxon>
        <taxon>asterids</taxon>
        <taxon>lamiids</taxon>
        <taxon>Boraginales</taxon>
        <taxon>Boraginaceae</taxon>
        <taxon>Boraginoideae</taxon>
        <taxon>Lithospermeae</taxon>
        <taxon>Lithospermum</taxon>
    </lineage>
</organism>
<dbReference type="InterPro" id="IPR011992">
    <property type="entry name" value="EF-hand-dom_pair"/>
</dbReference>
<dbReference type="SMART" id="SM00054">
    <property type="entry name" value="EFh"/>
    <property type="match status" value="1"/>
</dbReference>
<accession>A0AAV3QT84</accession>
<name>A0AAV3QT84_LITER</name>
<evidence type="ECO:0000256" key="1">
    <source>
        <dbReference type="ARBA" id="ARBA00022837"/>
    </source>
</evidence>
<dbReference type="AlphaFoldDB" id="A0AAV3QT84"/>
<protein>
    <submittedName>
        <fullName evidence="3">Calmodulin-related</fullName>
    </submittedName>
</protein>
<evidence type="ECO:0000313" key="4">
    <source>
        <dbReference type="Proteomes" id="UP001454036"/>
    </source>
</evidence>
<dbReference type="PROSITE" id="PS00018">
    <property type="entry name" value="EF_HAND_1"/>
    <property type="match status" value="1"/>
</dbReference>
<feature type="domain" description="EF-hand" evidence="2">
    <location>
        <begin position="66"/>
        <end position="101"/>
    </location>
</feature>
<comment type="caution">
    <text evidence="3">The sequence shown here is derived from an EMBL/GenBank/DDBJ whole genome shotgun (WGS) entry which is preliminary data.</text>
</comment>
<dbReference type="Gene3D" id="1.10.238.10">
    <property type="entry name" value="EF-hand"/>
    <property type="match status" value="1"/>
</dbReference>
<dbReference type="PANTHER" id="PTHR37754:SF4">
    <property type="entry name" value="EF-HAND DOMAIN-CONTAINING PROTEIN"/>
    <property type="match status" value="1"/>
</dbReference>
<dbReference type="PROSITE" id="PS50222">
    <property type="entry name" value="EF_HAND_2"/>
    <property type="match status" value="1"/>
</dbReference>